<dbReference type="SUPFAM" id="SSF143847">
    <property type="entry name" value="XisI-like"/>
    <property type="match status" value="1"/>
</dbReference>
<sequence length="88" mass="10555">MRVGWEGDRRINYAVFHFDMRGENFWIPENNTDVEIDFEFRYYFCQREAVEPLIYLKEVRGLNPLCSSHDEARYTRNTLPCKSPGCQL</sequence>
<gene>
    <name evidence="1" type="ORF">IQ241_11370</name>
</gene>
<dbReference type="InterPro" id="IPR035943">
    <property type="entry name" value="XisI-like_sf"/>
</dbReference>
<evidence type="ECO:0000313" key="2">
    <source>
        <dbReference type="Proteomes" id="UP000636505"/>
    </source>
</evidence>
<dbReference type="EMBL" id="JADEXG010000023">
    <property type="protein sequence ID" value="MBE9077885.1"/>
    <property type="molecule type" value="Genomic_DNA"/>
</dbReference>
<dbReference type="AlphaFoldDB" id="A0A8J7DNB2"/>
<accession>A0A8J7DNB2</accession>
<comment type="caution">
    <text evidence="1">The sequence shown here is derived from an EMBL/GenBank/DDBJ whole genome shotgun (WGS) entry which is preliminary data.</text>
</comment>
<dbReference type="Proteomes" id="UP000636505">
    <property type="component" value="Unassembled WGS sequence"/>
</dbReference>
<organism evidence="1 2">
    <name type="scientific">Vasconcelosia minhoensis LEGE 07310</name>
    <dbReference type="NCBI Taxonomy" id="915328"/>
    <lineage>
        <taxon>Bacteria</taxon>
        <taxon>Bacillati</taxon>
        <taxon>Cyanobacteriota</taxon>
        <taxon>Cyanophyceae</taxon>
        <taxon>Nodosilineales</taxon>
        <taxon>Cymatolegaceae</taxon>
        <taxon>Vasconcelosia</taxon>
        <taxon>Vasconcelosia minhoensis</taxon>
    </lineage>
</organism>
<name>A0A8J7DNB2_9CYAN</name>
<keyword evidence="2" id="KW-1185">Reference proteome</keyword>
<dbReference type="InterPro" id="IPR014968">
    <property type="entry name" value="XisI"/>
</dbReference>
<reference evidence="1" key="1">
    <citation type="submission" date="2020-10" db="EMBL/GenBank/DDBJ databases">
        <authorList>
            <person name="Castelo-Branco R."/>
            <person name="Eusebio N."/>
            <person name="Adriana R."/>
            <person name="Vieira A."/>
            <person name="Brugerolle De Fraissinette N."/>
            <person name="Rezende De Castro R."/>
            <person name="Schneider M.P."/>
            <person name="Vasconcelos V."/>
            <person name="Leao P.N."/>
        </authorList>
    </citation>
    <scope>NUCLEOTIDE SEQUENCE</scope>
    <source>
        <strain evidence="1">LEGE 07310</strain>
    </source>
</reference>
<dbReference type="RefSeq" id="WP_193907138.1">
    <property type="nucleotide sequence ID" value="NZ_JADEXG010000023.1"/>
</dbReference>
<evidence type="ECO:0000313" key="1">
    <source>
        <dbReference type="EMBL" id="MBE9077885.1"/>
    </source>
</evidence>
<protein>
    <submittedName>
        <fullName evidence="1">XisI protein</fullName>
    </submittedName>
</protein>
<dbReference type="Gene3D" id="3.30.310.110">
    <property type="entry name" value="XisI-like"/>
    <property type="match status" value="1"/>
</dbReference>
<dbReference type="Pfam" id="PF08869">
    <property type="entry name" value="XisI"/>
    <property type="match status" value="1"/>
</dbReference>
<proteinExistence type="predicted"/>